<protein>
    <submittedName>
        <fullName evidence="7">ABC transporter substrate-binding protein</fullName>
    </submittedName>
</protein>
<evidence type="ECO:0000256" key="1">
    <source>
        <dbReference type="ARBA" id="ARBA00004196"/>
    </source>
</evidence>
<dbReference type="PROSITE" id="PS51257">
    <property type="entry name" value="PROKAR_LIPOPROTEIN"/>
    <property type="match status" value="1"/>
</dbReference>
<accession>A0A402BKD1</accession>
<evidence type="ECO:0000313" key="8">
    <source>
        <dbReference type="Proteomes" id="UP000287171"/>
    </source>
</evidence>
<dbReference type="GO" id="GO:0055085">
    <property type="term" value="P:transmembrane transport"/>
    <property type="evidence" value="ECO:0007669"/>
    <property type="project" value="InterPro"/>
</dbReference>
<dbReference type="EMBL" id="BIFT01000002">
    <property type="protein sequence ID" value="GCE31817.1"/>
    <property type="molecule type" value="Genomic_DNA"/>
</dbReference>
<proteinExistence type="inferred from homology"/>
<dbReference type="Pfam" id="PF13416">
    <property type="entry name" value="SBP_bac_8"/>
    <property type="match status" value="1"/>
</dbReference>
<dbReference type="AlphaFoldDB" id="A0A402BKD1"/>
<reference evidence="8" key="1">
    <citation type="submission" date="2018-12" db="EMBL/GenBank/DDBJ databases">
        <title>Tengunoibacter tsumagoiensis gen. nov., sp. nov., Dictyobacter kobayashii sp. nov., D. alpinus sp. nov., and D. joshuensis sp. nov. and description of Dictyobacteraceae fam. nov. within the order Ktedonobacterales isolated from Tengu-no-mugimeshi.</title>
        <authorList>
            <person name="Wang C.M."/>
            <person name="Zheng Y."/>
            <person name="Sakai Y."/>
            <person name="Toyoda A."/>
            <person name="Minakuchi Y."/>
            <person name="Abe K."/>
            <person name="Yokota A."/>
            <person name="Yabe S."/>
        </authorList>
    </citation>
    <scope>NUCLEOTIDE SEQUENCE [LARGE SCALE GENOMIC DNA]</scope>
    <source>
        <strain evidence="8">Uno16</strain>
    </source>
</reference>
<dbReference type="Gene3D" id="3.40.190.10">
    <property type="entry name" value="Periplasmic binding protein-like II"/>
    <property type="match status" value="1"/>
</dbReference>
<dbReference type="SUPFAM" id="SSF53850">
    <property type="entry name" value="Periplasmic binding protein-like II"/>
    <property type="match status" value="1"/>
</dbReference>
<name>A0A402BKD1_9CHLR</name>
<evidence type="ECO:0000313" key="7">
    <source>
        <dbReference type="EMBL" id="GCE31817.1"/>
    </source>
</evidence>
<evidence type="ECO:0000256" key="5">
    <source>
        <dbReference type="ARBA" id="ARBA00022764"/>
    </source>
</evidence>
<evidence type="ECO:0000256" key="6">
    <source>
        <dbReference type="SAM" id="SignalP"/>
    </source>
</evidence>
<dbReference type="InterPro" id="IPR050490">
    <property type="entry name" value="Bact_solute-bd_prot1"/>
</dbReference>
<dbReference type="GO" id="GO:0030313">
    <property type="term" value="C:cell envelope"/>
    <property type="evidence" value="ECO:0007669"/>
    <property type="project" value="UniProtKB-SubCell"/>
</dbReference>
<dbReference type="PANTHER" id="PTHR43649:SF31">
    <property type="entry name" value="SN-GLYCEROL-3-PHOSPHATE-BINDING PERIPLASMIC PROTEIN UGPB"/>
    <property type="match status" value="1"/>
</dbReference>
<evidence type="ECO:0000256" key="3">
    <source>
        <dbReference type="ARBA" id="ARBA00022448"/>
    </source>
</evidence>
<keyword evidence="3" id="KW-0813">Transport</keyword>
<comment type="caution">
    <text evidence="7">The sequence shown here is derived from an EMBL/GenBank/DDBJ whole genome shotgun (WGS) entry which is preliminary data.</text>
</comment>
<dbReference type="Proteomes" id="UP000287171">
    <property type="component" value="Unassembled WGS sequence"/>
</dbReference>
<organism evidence="7 8">
    <name type="scientific">Dictyobacter alpinus</name>
    <dbReference type="NCBI Taxonomy" id="2014873"/>
    <lineage>
        <taxon>Bacteria</taxon>
        <taxon>Bacillati</taxon>
        <taxon>Chloroflexota</taxon>
        <taxon>Ktedonobacteria</taxon>
        <taxon>Ktedonobacterales</taxon>
        <taxon>Dictyobacteraceae</taxon>
        <taxon>Dictyobacter</taxon>
    </lineage>
</organism>
<dbReference type="RefSeq" id="WP_126631747.1">
    <property type="nucleotide sequence ID" value="NZ_BIFT01000002.1"/>
</dbReference>
<keyword evidence="8" id="KW-1185">Reference proteome</keyword>
<dbReference type="InterPro" id="IPR006061">
    <property type="entry name" value="SBP_1_CS"/>
</dbReference>
<dbReference type="OrthoDB" id="9795467at2"/>
<feature type="chain" id="PRO_5019479179" evidence="6">
    <location>
        <begin position="28"/>
        <end position="448"/>
    </location>
</feature>
<comment type="subcellular location">
    <subcellularLocation>
        <location evidence="1">Cell envelope</location>
    </subcellularLocation>
</comment>
<dbReference type="PANTHER" id="PTHR43649">
    <property type="entry name" value="ARABINOSE-BINDING PROTEIN-RELATED"/>
    <property type="match status" value="1"/>
</dbReference>
<evidence type="ECO:0000256" key="2">
    <source>
        <dbReference type="ARBA" id="ARBA00008520"/>
    </source>
</evidence>
<comment type="similarity">
    <text evidence="2">Belongs to the bacterial solute-binding protein 1 family.</text>
</comment>
<sequence>MYRKWFHPTFVLLVLSILLLSACGTTADNNNQSNQGGTSNSSDPTSFDANKKYSINFWEAFATGANKTALEGLTKQYMDKHPNVKINLQAYDSYPTLQTKLNAAIAAKNPPAIAQVYESWAVQYKQNSNIVSLKPYLDGKNGISETDRADFYPSLLKDGQIDGEQYMMPFNKSDEVVYYNADVLKKNNITPPTSWEEMLKDLTKLTKSDGSQWGLSITPSVDEWSILYKAMGGKDFVTTDGQKVAFTQDNNKTTAKAALDALTPLVKSGAVHVTKQYGWQNDFASQKAAFGISTVASYSFLKSSIKDSFKFDQAAIPGGPGGQYTVLYGTNLSLFKGVSDDTRAVAWDYLKFLTGKEANSTFVQKTGYLPIRQSVYNSPELQAYYAKTPARKVGSDQINNAFVASIQPGWQKCRDVITNGYTSVLNGQSTSDAALTKMEQQCNDALNG</sequence>
<keyword evidence="5" id="KW-0574">Periplasm</keyword>
<gene>
    <name evidence="7" type="ORF">KDA_73010</name>
</gene>
<dbReference type="CDD" id="cd14748">
    <property type="entry name" value="PBP2_UgpB"/>
    <property type="match status" value="1"/>
</dbReference>
<feature type="signal peptide" evidence="6">
    <location>
        <begin position="1"/>
        <end position="27"/>
    </location>
</feature>
<evidence type="ECO:0000256" key="4">
    <source>
        <dbReference type="ARBA" id="ARBA00022729"/>
    </source>
</evidence>
<keyword evidence="4 6" id="KW-0732">Signal</keyword>
<dbReference type="PROSITE" id="PS01037">
    <property type="entry name" value="SBP_BACTERIAL_1"/>
    <property type="match status" value="1"/>
</dbReference>
<dbReference type="InterPro" id="IPR006059">
    <property type="entry name" value="SBP"/>
</dbReference>